<dbReference type="SUPFAM" id="SSF46689">
    <property type="entry name" value="Homeodomain-like"/>
    <property type="match status" value="1"/>
</dbReference>
<protein>
    <recommendedName>
        <fullName evidence="4">HTH tetR-type domain-containing protein</fullName>
    </recommendedName>
</protein>
<evidence type="ECO:0000313" key="6">
    <source>
        <dbReference type="Proteomes" id="UP000014400"/>
    </source>
</evidence>
<dbReference type="Proteomes" id="UP000014400">
    <property type="component" value="Unassembled WGS sequence"/>
</dbReference>
<dbReference type="PATRIC" id="fig|1203554.3.peg.682"/>
<dbReference type="EMBL" id="ATCF01000012">
    <property type="protein sequence ID" value="EPD99888.1"/>
    <property type="molecule type" value="Genomic_DNA"/>
</dbReference>
<dbReference type="InterPro" id="IPR001647">
    <property type="entry name" value="HTH_TetR"/>
</dbReference>
<accession>S3BEZ6</accession>
<dbReference type="InterPro" id="IPR036271">
    <property type="entry name" value="Tet_transcr_reg_TetR-rel_C_sf"/>
</dbReference>
<dbReference type="GO" id="GO:0000976">
    <property type="term" value="F:transcription cis-regulatory region binding"/>
    <property type="evidence" value="ECO:0007669"/>
    <property type="project" value="TreeGrafter"/>
</dbReference>
<evidence type="ECO:0000256" key="1">
    <source>
        <dbReference type="ARBA" id="ARBA00023054"/>
    </source>
</evidence>
<keyword evidence="2 3" id="KW-0238">DNA-binding</keyword>
<proteinExistence type="predicted"/>
<sequence>MPVLEPAQVAPVKEVGEDPVTLRVPRSGRAVGSRRKDILQTLAKLLEDPQCDRITTALIAKKLKLSEAALYRSFPSKGAMFDALIGFIESSLLDLFAQIRDDDALTQIGRVQMMVSVMLDFSDANPGLTRVMTGQVLMKEDPKLTERMTHLYDKLEMGLRQTLREAVLAQEVPANFDSSARAGLLMNWVLGRWLRFVMTSFAVRPNGVSAAGLDPFLKP</sequence>
<dbReference type="AlphaFoldDB" id="S3BEZ6"/>
<comment type="caution">
    <text evidence="5">The sequence shown here is derived from an EMBL/GenBank/DDBJ whole genome shotgun (WGS) entry which is preliminary data.</text>
</comment>
<dbReference type="SUPFAM" id="SSF48498">
    <property type="entry name" value="Tetracyclin repressor-like, C-terminal domain"/>
    <property type="match status" value="1"/>
</dbReference>
<evidence type="ECO:0000256" key="3">
    <source>
        <dbReference type="PROSITE-ProRule" id="PRU00335"/>
    </source>
</evidence>
<evidence type="ECO:0000259" key="4">
    <source>
        <dbReference type="PROSITE" id="PS50977"/>
    </source>
</evidence>
<dbReference type="HOGENOM" id="CLU_069356_5_0_4"/>
<evidence type="ECO:0000256" key="2">
    <source>
        <dbReference type="ARBA" id="ARBA00023125"/>
    </source>
</evidence>
<feature type="DNA-binding region" description="H-T-H motif" evidence="3">
    <location>
        <begin position="55"/>
        <end position="74"/>
    </location>
</feature>
<dbReference type="PROSITE" id="PS50977">
    <property type="entry name" value="HTH_TETR_2"/>
    <property type="match status" value="1"/>
</dbReference>
<reference evidence="5 6" key="1">
    <citation type="submission" date="2013-04" db="EMBL/GenBank/DDBJ databases">
        <title>The Genome Sequence of Sutterella wadsworthensis HGA0223.</title>
        <authorList>
            <consortium name="The Broad Institute Genomics Platform"/>
            <person name="Earl A."/>
            <person name="Ward D."/>
            <person name="Feldgarden M."/>
            <person name="Gevers D."/>
            <person name="Schmidt T.M."/>
            <person name="Dover J."/>
            <person name="Dai D."/>
            <person name="Walker B."/>
            <person name="Young S."/>
            <person name="Zeng Q."/>
            <person name="Gargeya S."/>
            <person name="Fitzgerald M."/>
            <person name="Haas B."/>
            <person name="Abouelleil A."/>
            <person name="Allen A.W."/>
            <person name="Alvarado L."/>
            <person name="Arachchi H.M."/>
            <person name="Berlin A.M."/>
            <person name="Chapman S.B."/>
            <person name="Gainer-Dewar J."/>
            <person name="Goldberg J."/>
            <person name="Griggs A."/>
            <person name="Gujja S."/>
            <person name="Hansen M."/>
            <person name="Howarth C."/>
            <person name="Imamovic A."/>
            <person name="Ireland A."/>
            <person name="Larimer J."/>
            <person name="McCowan C."/>
            <person name="Murphy C."/>
            <person name="Pearson M."/>
            <person name="Poon T.W."/>
            <person name="Priest M."/>
            <person name="Roberts A."/>
            <person name="Saif S."/>
            <person name="Shea T."/>
            <person name="Sisk P."/>
            <person name="Sykes S."/>
            <person name="Wortman J."/>
            <person name="Nusbaum C."/>
            <person name="Birren B."/>
        </authorList>
    </citation>
    <scope>NUCLEOTIDE SEQUENCE [LARGE SCALE GENOMIC DNA]</scope>
    <source>
        <strain evidence="5 6">HGA0223</strain>
    </source>
</reference>
<dbReference type="InterPro" id="IPR009057">
    <property type="entry name" value="Homeodomain-like_sf"/>
</dbReference>
<dbReference type="Pfam" id="PF22276">
    <property type="entry name" value="SlmA-like_C"/>
    <property type="match status" value="1"/>
</dbReference>
<dbReference type="Pfam" id="PF00440">
    <property type="entry name" value="TetR_N"/>
    <property type="match status" value="1"/>
</dbReference>
<keyword evidence="1" id="KW-0175">Coiled coil</keyword>
<name>S3BEZ6_9BURK</name>
<dbReference type="GO" id="GO:0003700">
    <property type="term" value="F:DNA-binding transcription factor activity"/>
    <property type="evidence" value="ECO:0007669"/>
    <property type="project" value="TreeGrafter"/>
</dbReference>
<feature type="domain" description="HTH tetR-type" evidence="4">
    <location>
        <begin position="32"/>
        <end position="92"/>
    </location>
</feature>
<dbReference type="InterPro" id="IPR050109">
    <property type="entry name" value="HTH-type_TetR-like_transc_reg"/>
</dbReference>
<keyword evidence="6" id="KW-1185">Reference proteome</keyword>
<dbReference type="RefSeq" id="WP_005429960.1">
    <property type="nucleotide sequence ID" value="NZ_KE150480.1"/>
</dbReference>
<dbReference type="eggNOG" id="COG1309">
    <property type="taxonomic scope" value="Bacteria"/>
</dbReference>
<dbReference type="InterPro" id="IPR054580">
    <property type="entry name" value="SlmA-like_C"/>
</dbReference>
<dbReference type="NCBIfam" id="NF007015">
    <property type="entry name" value="PRK09480.1"/>
    <property type="match status" value="1"/>
</dbReference>
<dbReference type="STRING" id="1203554.HMPREF1476_00692"/>
<evidence type="ECO:0000313" key="5">
    <source>
        <dbReference type="EMBL" id="EPD99888.1"/>
    </source>
</evidence>
<dbReference type="Gene3D" id="1.10.357.10">
    <property type="entry name" value="Tetracycline Repressor, domain 2"/>
    <property type="match status" value="1"/>
</dbReference>
<dbReference type="PANTHER" id="PTHR30055">
    <property type="entry name" value="HTH-TYPE TRANSCRIPTIONAL REGULATOR RUTR"/>
    <property type="match status" value="1"/>
</dbReference>
<organism evidence="5 6">
    <name type="scientific">Sutterella wadsworthensis HGA0223</name>
    <dbReference type="NCBI Taxonomy" id="1203554"/>
    <lineage>
        <taxon>Bacteria</taxon>
        <taxon>Pseudomonadati</taxon>
        <taxon>Pseudomonadota</taxon>
        <taxon>Betaproteobacteria</taxon>
        <taxon>Burkholderiales</taxon>
        <taxon>Sutterellaceae</taxon>
        <taxon>Sutterella</taxon>
    </lineage>
</organism>
<gene>
    <name evidence="5" type="ORF">HMPREF1476_00692</name>
</gene>
<dbReference type="PANTHER" id="PTHR30055:SF183">
    <property type="entry name" value="NUCLEOID OCCLUSION FACTOR SLMA"/>
    <property type="match status" value="1"/>
</dbReference>